<reference evidence="1 2" key="1">
    <citation type="journal article" date="2014" name="Int. J. Syst. Evol. Microbiol.">
        <title>Oceanisphaera profunda sp. nov., a marine bacterium isolated from deep-sea sediment, and emended description of the genus Oceanisphaera.</title>
        <authorList>
            <person name="Xu Z."/>
            <person name="Zhang X.Y."/>
            <person name="Su H.N."/>
            <person name="Yu Z.C."/>
            <person name="Liu C."/>
            <person name="Li H."/>
            <person name="Chen X.L."/>
            <person name="Song X.Y."/>
            <person name="Xie B.B."/>
            <person name="Qin Q.L."/>
            <person name="Zhou B.C."/>
            <person name="Shi M."/>
            <person name="Huang Y."/>
            <person name="Zhang Y.Z."/>
        </authorList>
    </citation>
    <scope>NUCLEOTIDE SEQUENCE [LARGE SCALE GENOMIC DNA]</scope>
    <source>
        <strain evidence="1 2">SM1222</strain>
    </source>
</reference>
<keyword evidence="2" id="KW-1185">Reference proteome</keyword>
<evidence type="ECO:0000313" key="2">
    <source>
        <dbReference type="Proteomes" id="UP000243937"/>
    </source>
</evidence>
<proteinExistence type="predicted"/>
<dbReference type="KEGG" id="opf:CBP31_08300"/>
<sequence>MAANHNEQAFLDILHLLTVDQLKPRFKSCPAAGTAPTRKAELISAIQVWLSGEGLTLVWNMLSPLEQAAVRISLYCSDGWFDERRFAAEFGTLPAWFTERYDYYRTPAEQYKLGWFFYPPGRYQTGQRIPDWLQERLKSLIAPVAVAELEASELPTPLPDYAVLLERDPETSSGWRHKDKHQVRSLFN</sequence>
<gene>
    <name evidence="1" type="ORF">CBP31_08300</name>
</gene>
<organism evidence="1 2">
    <name type="scientific">Oceanisphaera profunda</name>
    <dbReference type="NCBI Taxonomy" id="1416627"/>
    <lineage>
        <taxon>Bacteria</taxon>
        <taxon>Pseudomonadati</taxon>
        <taxon>Pseudomonadota</taxon>
        <taxon>Gammaproteobacteria</taxon>
        <taxon>Aeromonadales</taxon>
        <taxon>Aeromonadaceae</taxon>
        <taxon>Oceanisphaera</taxon>
    </lineage>
</organism>
<evidence type="ECO:0000313" key="1">
    <source>
        <dbReference type="EMBL" id="ART82621.1"/>
    </source>
</evidence>
<name>A0A1Y0D505_9GAMM</name>
<protein>
    <submittedName>
        <fullName evidence="1">Uncharacterized protein</fullName>
    </submittedName>
</protein>
<dbReference type="Proteomes" id="UP000243937">
    <property type="component" value="Chromosome"/>
</dbReference>
<accession>A0A1Y0D505</accession>
<dbReference type="AlphaFoldDB" id="A0A1Y0D505"/>
<dbReference type="EMBL" id="CP021377">
    <property type="protein sequence ID" value="ART82621.1"/>
    <property type="molecule type" value="Genomic_DNA"/>
</dbReference>